<dbReference type="SUPFAM" id="SSF56784">
    <property type="entry name" value="HAD-like"/>
    <property type="match status" value="1"/>
</dbReference>
<comment type="caution">
    <text evidence="2">The sequence shown here is derived from an EMBL/GenBank/DDBJ whole genome shotgun (WGS) entry which is preliminary data.</text>
</comment>
<dbReference type="InterPro" id="IPR006380">
    <property type="entry name" value="SPP-like_dom"/>
</dbReference>
<dbReference type="Pfam" id="PF05116">
    <property type="entry name" value="S6PP"/>
    <property type="match status" value="1"/>
</dbReference>
<dbReference type="InterPro" id="IPR023214">
    <property type="entry name" value="HAD_sf"/>
</dbReference>
<name>A0ABU1IU71_9BACL</name>
<keyword evidence="3" id="KW-1185">Reference proteome</keyword>
<reference evidence="2 3" key="1">
    <citation type="submission" date="2023-07" db="EMBL/GenBank/DDBJ databases">
        <title>Genomic Encyclopedia of Type Strains, Phase IV (KMG-IV): sequencing the most valuable type-strain genomes for metagenomic binning, comparative biology and taxonomic classification.</title>
        <authorList>
            <person name="Goeker M."/>
        </authorList>
    </citation>
    <scope>NUCLEOTIDE SEQUENCE [LARGE SCALE GENOMIC DNA]</scope>
    <source>
        <strain evidence="2 3">DSM 22170</strain>
    </source>
</reference>
<organism evidence="2 3">
    <name type="scientific">Paenibacillus hunanensis</name>
    <dbReference type="NCBI Taxonomy" id="539262"/>
    <lineage>
        <taxon>Bacteria</taxon>
        <taxon>Bacillati</taxon>
        <taxon>Bacillota</taxon>
        <taxon>Bacilli</taxon>
        <taxon>Bacillales</taxon>
        <taxon>Paenibacillaceae</taxon>
        <taxon>Paenibacillus</taxon>
    </lineage>
</organism>
<dbReference type="PIRSF" id="PIRSF030802">
    <property type="entry name" value="UCP030802"/>
    <property type="match status" value="1"/>
</dbReference>
<dbReference type="Proteomes" id="UP001185028">
    <property type="component" value="Unassembled WGS sequence"/>
</dbReference>
<dbReference type="InterPro" id="IPR036412">
    <property type="entry name" value="HAD-like_sf"/>
</dbReference>
<sequence length="279" mass="31349">MLLYASDLDQTLIYSERSRGMELDPNTMLPAETVDGRITSHISKLALERLQRIAEQIPFVPVTTRVIELYDRIHLFRDHVVPAYAITSNGAHILKSGQIDKEWHAYIMEDVHKLSAPADEAIAVFHRIAQPEWVVRESYWEDTFFSVLVKREDMPYEQVMALAPELEQLGWGLSIQGRKVYLVPLPVSKNRAIEHVKTLCGATHVIASGDSLLDLGLLQAADEAIAPAHGELYRAYGTGTLKELPFGFTARSGIVAAEDILQFVADIMDREGSYANEYR</sequence>
<proteinExistence type="predicted"/>
<evidence type="ECO:0000313" key="2">
    <source>
        <dbReference type="EMBL" id="MDR6242773.1"/>
    </source>
</evidence>
<evidence type="ECO:0000313" key="3">
    <source>
        <dbReference type="Proteomes" id="UP001185028"/>
    </source>
</evidence>
<dbReference type="InterPro" id="IPR024197">
    <property type="entry name" value="TPP-like"/>
</dbReference>
<dbReference type="EMBL" id="JAVDQH010000002">
    <property type="protein sequence ID" value="MDR6242773.1"/>
    <property type="molecule type" value="Genomic_DNA"/>
</dbReference>
<protein>
    <submittedName>
        <fullName evidence="2">Hydroxymethylpyrimidine pyrophosphatase-like HAD family hydrolase</fullName>
    </submittedName>
</protein>
<gene>
    <name evidence="2" type="ORF">JOC58_000657</name>
</gene>
<feature type="domain" description="Sucrose phosphatase-like" evidence="1">
    <location>
        <begin position="6"/>
        <end position="222"/>
    </location>
</feature>
<accession>A0ABU1IU71</accession>
<evidence type="ECO:0000259" key="1">
    <source>
        <dbReference type="Pfam" id="PF05116"/>
    </source>
</evidence>
<dbReference type="RefSeq" id="WP_188774265.1">
    <property type="nucleotide sequence ID" value="NZ_BMMB01000002.1"/>
</dbReference>
<dbReference type="Gene3D" id="3.40.50.1000">
    <property type="entry name" value="HAD superfamily/HAD-like"/>
    <property type="match status" value="1"/>
</dbReference>